<evidence type="ECO:0000313" key="2">
    <source>
        <dbReference type="Proteomes" id="UP000694846"/>
    </source>
</evidence>
<keyword evidence="1" id="KW-0677">Repeat</keyword>
<gene>
    <name evidence="3" type="primary">LOC112688130</name>
</gene>
<reference evidence="3" key="1">
    <citation type="submission" date="2025-08" db="UniProtKB">
        <authorList>
            <consortium name="RefSeq"/>
        </authorList>
    </citation>
    <scope>IDENTIFICATION</scope>
    <source>
        <tissue evidence="3">Whole body</tissue>
    </source>
</reference>
<dbReference type="AlphaFoldDB" id="A0A8B8G2D1"/>
<dbReference type="OrthoDB" id="449062at2759"/>
<dbReference type="SMART" id="SM00185">
    <property type="entry name" value="ARM"/>
    <property type="match status" value="1"/>
</dbReference>
<name>A0A8B8G2D1_9HEMI</name>
<organism evidence="2 3">
    <name type="scientific">Sipha flava</name>
    <name type="common">yellow sugarcane aphid</name>
    <dbReference type="NCBI Taxonomy" id="143950"/>
    <lineage>
        <taxon>Eukaryota</taxon>
        <taxon>Metazoa</taxon>
        <taxon>Ecdysozoa</taxon>
        <taxon>Arthropoda</taxon>
        <taxon>Hexapoda</taxon>
        <taxon>Insecta</taxon>
        <taxon>Pterygota</taxon>
        <taxon>Neoptera</taxon>
        <taxon>Paraneoptera</taxon>
        <taxon>Hemiptera</taxon>
        <taxon>Sternorrhyncha</taxon>
        <taxon>Aphidomorpha</taxon>
        <taxon>Aphidoidea</taxon>
        <taxon>Aphididae</taxon>
        <taxon>Sipha</taxon>
    </lineage>
</organism>
<dbReference type="GeneID" id="112688130"/>
<dbReference type="PANTHER" id="PTHR22895">
    <property type="entry name" value="ARMADILLO REPEAT-CONTAINING PROTEIN 6"/>
    <property type="match status" value="1"/>
</dbReference>
<dbReference type="SUPFAM" id="SSF48371">
    <property type="entry name" value="ARM repeat"/>
    <property type="match status" value="1"/>
</dbReference>
<protein>
    <submittedName>
        <fullName evidence="3">Armadillo repeat-containing protein 6 homolog</fullName>
    </submittedName>
</protein>
<proteinExistence type="predicted"/>
<evidence type="ECO:0000313" key="3">
    <source>
        <dbReference type="RefSeq" id="XP_025416963.1"/>
    </source>
</evidence>
<dbReference type="Proteomes" id="UP000694846">
    <property type="component" value="Unplaced"/>
</dbReference>
<dbReference type="PANTHER" id="PTHR22895:SF0">
    <property type="entry name" value="ARMADILLO REPEAT-CONTAINING PROTEIN 6"/>
    <property type="match status" value="1"/>
</dbReference>
<dbReference type="InterPro" id="IPR000225">
    <property type="entry name" value="Armadillo"/>
</dbReference>
<accession>A0A8B8G2D1</accession>
<evidence type="ECO:0000256" key="1">
    <source>
        <dbReference type="ARBA" id="ARBA00022737"/>
    </source>
</evidence>
<dbReference type="RefSeq" id="XP_025416963.1">
    <property type="nucleotide sequence ID" value="XM_025561178.1"/>
</dbReference>
<dbReference type="Gene3D" id="1.25.10.10">
    <property type="entry name" value="Leucine-rich Repeat Variant"/>
    <property type="match status" value="2"/>
</dbReference>
<keyword evidence="2" id="KW-1185">Reference proteome</keyword>
<dbReference type="GO" id="GO:0002244">
    <property type="term" value="P:hematopoietic progenitor cell differentiation"/>
    <property type="evidence" value="ECO:0007669"/>
    <property type="project" value="TreeGrafter"/>
</dbReference>
<dbReference type="InterPro" id="IPR011989">
    <property type="entry name" value="ARM-like"/>
</dbReference>
<sequence length="456" mass="51469">MMDQRVFDEAVSETMDLLDMNYSDALKDTISQFQQMGTDLSGIKIKLESASDPLPSALYQLKTYFVIPVWDDTQKEQIVQYLKIVESECKTKEGRTLCKLSDAYNIICGYLERLTEFDADQKVQFIKSFDSLLGGGQVVYGKALDIMVELLKSTEDEKVLLASLSWFKTISELEDEREELKIIGITEIMKKILESNSSNEVVIIGVCQLVRAQLREDNCSGDFSNAGERSKLMGCELLEPLLTLLNDSQIIELEEVTSEIFFTLATIIVRFEFCRKFNESGGLSRVKIAMERHCTLRLNCQAFRLLKSLAGDDIVKDDIRKVGFCPLILSAMQRHINSKMLCMDSMKLITALTLRSPQNSAELIQLGIAELIVQAMQVHSNDPKHQKHACAAVRNIVSRTRELASEFLALNIESIIEKIIKQHKDCEFEAKSALRDLGLDVSFKEQWTGTGKNLAS</sequence>
<dbReference type="InterPro" id="IPR016024">
    <property type="entry name" value="ARM-type_fold"/>
</dbReference>
<dbReference type="Pfam" id="PF00514">
    <property type="entry name" value="Arm"/>
    <property type="match status" value="1"/>
</dbReference>